<sequence length="138" mass="16147">MPDNEKFTPTQKSNIVLWYGVCGDPKIVQNKFKAVYGIPDEILEIPNEEQIKTWYNNFRHTGFVDIEDAVIHEEAIDEKTPPPGHHHSKFGHMFSTVLNKMSNWVLDGPRIRTFHPFHMELIKCNVEDLEEREKFAKV</sequence>
<evidence type="ECO:0000313" key="1">
    <source>
        <dbReference type="Proteomes" id="UP000887540"/>
    </source>
</evidence>
<reference evidence="2" key="1">
    <citation type="submission" date="2022-11" db="UniProtKB">
        <authorList>
            <consortium name="WormBaseParasite"/>
        </authorList>
    </citation>
    <scope>IDENTIFICATION</scope>
</reference>
<proteinExistence type="predicted"/>
<dbReference type="WBParaSite" id="ACRNAN_scaffold1454.g6516.t1">
    <property type="protein sequence ID" value="ACRNAN_scaffold1454.g6516.t1"/>
    <property type="gene ID" value="ACRNAN_scaffold1454.g6516"/>
</dbReference>
<dbReference type="Proteomes" id="UP000887540">
    <property type="component" value="Unplaced"/>
</dbReference>
<organism evidence="1 2">
    <name type="scientific">Acrobeloides nanus</name>
    <dbReference type="NCBI Taxonomy" id="290746"/>
    <lineage>
        <taxon>Eukaryota</taxon>
        <taxon>Metazoa</taxon>
        <taxon>Ecdysozoa</taxon>
        <taxon>Nematoda</taxon>
        <taxon>Chromadorea</taxon>
        <taxon>Rhabditida</taxon>
        <taxon>Tylenchina</taxon>
        <taxon>Cephalobomorpha</taxon>
        <taxon>Cephaloboidea</taxon>
        <taxon>Cephalobidae</taxon>
        <taxon>Acrobeloides</taxon>
    </lineage>
</organism>
<accession>A0A914CVG4</accession>
<evidence type="ECO:0000313" key="2">
    <source>
        <dbReference type="WBParaSite" id="ACRNAN_scaffold1454.g6516.t1"/>
    </source>
</evidence>
<dbReference type="AlphaFoldDB" id="A0A914CVG4"/>
<keyword evidence="1" id="KW-1185">Reference proteome</keyword>
<name>A0A914CVG4_9BILA</name>
<protein>
    <submittedName>
        <fullName evidence="2">DUF4817 domain-containing protein</fullName>
    </submittedName>
</protein>